<feature type="compositionally biased region" description="Basic and acidic residues" evidence="6">
    <location>
        <begin position="348"/>
        <end position="358"/>
    </location>
</feature>
<keyword evidence="4 5" id="KW-0833">Ubl conjugation pathway</keyword>
<dbReference type="InterPro" id="IPR000569">
    <property type="entry name" value="HECT_dom"/>
</dbReference>
<feature type="active site" description="Glycyl thioester intermediate" evidence="5">
    <location>
        <position position="1206"/>
    </location>
</feature>
<gene>
    <name evidence="8" type="ORF">PENSTE_c018G08715</name>
</gene>
<dbReference type="Proteomes" id="UP000191285">
    <property type="component" value="Unassembled WGS sequence"/>
</dbReference>
<organism evidence="8 9">
    <name type="scientific">Penicillium steckii</name>
    <dbReference type="NCBI Taxonomy" id="303698"/>
    <lineage>
        <taxon>Eukaryota</taxon>
        <taxon>Fungi</taxon>
        <taxon>Dikarya</taxon>
        <taxon>Ascomycota</taxon>
        <taxon>Pezizomycotina</taxon>
        <taxon>Eurotiomycetes</taxon>
        <taxon>Eurotiomycetidae</taxon>
        <taxon>Eurotiales</taxon>
        <taxon>Aspergillaceae</taxon>
        <taxon>Penicillium</taxon>
    </lineage>
</organism>
<keyword evidence="9" id="KW-1185">Reference proteome</keyword>
<dbReference type="SMART" id="SM00119">
    <property type="entry name" value="HECTc"/>
    <property type="match status" value="1"/>
</dbReference>
<evidence type="ECO:0000256" key="2">
    <source>
        <dbReference type="ARBA" id="ARBA00012485"/>
    </source>
</evidence>
<reference evidence="9" key="1">
    <citation type="journal article" date="2017" name="Nat. Microbiol.">
        <title>Global analysis of biosynthetic gene clusters reveals vast potential of secondary metabolite production in Penicillium species.</title>
        <authorList>
            <person name="Nielsen J.C."/>
            <person name="Grijseels S."/>
            <person name="Prigent S."/>
            <person name="Ji B."/>
            <person name="Dainat J."/>
            <person name="Nielsen K.F."/>
            <person name="Frisvad J.C."/>
            <person name="Workman M."/>
            <person name="Nielsen J."/>
        </authorList>
    </citation>
    <scope>NUCLEOTIDE SEQUENCE [LARGE SCALE GENOMIC DNA]</scope>
    <source>
        <strain evidence="9">IBT 24891</strain>
    </source>
</reference>
<feature type="compositionally biased region" description="Basic residues" evidence="6">
    <location>
        <begin position="60"/>
        <end position="69"/>
    </location>
</feature>
<dbReference type="EMBL" id="MLKD01000018">
    <property type="protein sequence ID" value="OQE18233.1"/>
    <property type="molecule type" value="Genomic_DNA"/>
</dbReference>
<feature type="region of interest" description="Disordered" evidence="6">
    <location>
        <begin position="762"/>
        <end position="784"/>
    </location>
</feature>
<evidence type="ECO:0000256" key="3">
    <source>
        <dbReference type="ARBA" id="ARBA00022679"/>
    </source>
</evidence>
<dbReference type="AlphaFoldDB" id="A0A1V6SXC4"/>
<name>A0A1V6SXC4_9EURO</name>
<keyword evidence="3" id="KW-0808">Transferase</keyword>
<dbReference type="STRING" id="303698.A0A1V6SXC4"/>
<feature type="compositionally biased region" description="Basic and acidic residues" evidence="6">
    <location>
        <begin position="86"/>
        <end position="102"/>
    </location>
</feature>
<feature type="compositionally biased region" description="Basic and acidic residues" evidence="6">
    <location>
        <begin position="175"/>
        <end position="201"/>
    </location>
</feature>
<dbReference type="GO" id="GO:0000209">
    <property type="term" value="P:protein polyubiquitination"/>
    <property type="evidence" value="ECO:0007669"/>
    <property type="project" value="InterPro"/>
</dbReference>
<feature type="compositionally biased region" description="Basic and acidic residues" evidence="6">
    <location>
        <begin position="762"/>
        <end position="776"/>
    </location>
</feature>
<dbReference type="CDD" id="cd00078">
    <property type="entry name" value="HECTc"/>
    <property type="match status" value="1"/>
</dbReference>
<feature type="region of interest" description="Disordered" evidence="6">
    <location>
        <begin position="576"/>
        <end position="624"/>
    </location>
</feature>
<comment type="catalytic activity">
    <reaction evidence="1">
        <text>S-ubiquitinyl-[E2 ubiquitin-conjugating enzyme]-L-cysteine + [acceptor protein]-L-lysine = [E2 ubiquitin-conjugating enzyme]-L-cysteine + N(6)-ubiquitinyl-[acceptor protein]-L-lysine.</text>
        <dbReference type="EC" id="2.3.2.26"/>
    </reaction>
</comment>
<dbReference type="SUPFAM" id="SSF56204">
    <property type="entry name" value="Hect, E3 ligase catalytic domain"/>
    <property type="match status" value="1"/>
</dbReference>
<feature type="domain" description="HECT" evidence="7">
    <location>
        <begin position="891"/>
        <end position="1238"/>
    </location>
</feature>
<feature type="compositionally biased region" description="Polar residues" evidence="6">
    <location>
        <begin position="1"/>
        <end position="15"/>
    </location>
</feature>
<feature type="region of interest" description="Disordered" evidence="6">
    <location>
        <begin position="170"/>
        <end position="201"/>
    </location>
</feature>
<dbReference type="PANTHER" id="PTHR45700">
    <property type="entry name" value="UBIQUITIN-PROTEIN LIGASE E3C"/>
    <property type="match status" value="1"/>
</dbReference>
<dbReference type="PROSITE" id="PS50237">
    <property type="entry name" value="HECT"/>
    <property type="match status" value="1"/>
</dbReference>
<feature type="region of interest" description="Disordered" evidence="6">
    <location>
        <begin position="242"/>
        <end position="358"/>
    </location>
</feature>
<dbReference type="OrthoDB" id="8068875at2759"/>
<dbReference type="Gene3D" id="3.90.1750.10">
    <property type="entry name" value="Hect, E3 ligase catalytic domains"/>
    <property type="match status" value="1"/>
</dbReference>
<dbReference type="GO" id="GO:0061630">
    <property type="term" value="F:ubiquitin protein ligase activity"/>
    <property type="evidence" value="ECO:0007669"/>
    <property type="project" value="UniProtKB-EC"/>
</dbReference>
<sequence length="1238" mass="139756">MSSRPGRNPPFSSHPNAGYGGLLPSIPSSTPTAERSHRHLHDLHDASAMSKLDSDSHNSSYRRGHHRSISHPFTSAFTGIGRKRDKAAPKHDKYDTEIKWDSDSDSDEVTYPIQPVSSSPRKDSNRGGPSNGTAETKCGTCNSTVRWPQHLSVFRCSDCLMITDLETETPGEGVHTVDGEMDDRGPRVRGDHSQNSHFNPKEAHVPFAPPEFMTGSLISANRLGGMIDGCLSKYFENLLDDPQKGPIPDEPRVGRLNATNDHDGATLSPNNPGVDRLPGPRDPRSRSTSASSEKGRMYDTKTKPNFSMPSAGKPKDKPLPELPIRTRANSDIKSHPRSQRRPSNTSQAHEHPEDPDHAYKPLIFKRVENYLITALKGSGVLNKSFPTYQPSIRSASSGNPPRMKADPRTAVDPMLNVPVFEPDAKTLLLGDVAENSTWWMTEWAQAEGKVHQPPKEHGTHRSRSVSSRSPRVNWAEVNQWYHLILTAGSSWNEQWNRKKPDPTRSEADKIRTKRWETINPTVIENEIIDSRVHLQKTLMKATENLLKRPRCALRKPEDTRFLFILLANPLLSSPGAYSPVRTTQASHRNDRRPSHPSDVRSNTRDGKPGRKEPAAAAPSHGASSNHHYGILKRILGLLANLPNEAHHVFISWFSRFSPKQFERHVDLISGFVNYRLTRQHGRKRTQVATDKNDGDELVPSFASAAGNTAAELHAAINRRSPQKKSSKKKKEEPIIYAEDWQIRAAARVMSLLFAANSNNHLRKPDGMESKARRHAEPGTNNPAHQRGYMVPISSFYNTLLDYSDLIGDFEIWESKSSRFCFCRYPFFLSIWAKIRIMEHDARRQMEVKAREAFFDSILNHQAVSQYLLLKVRRECLVEDSLRGVSEVVGTGQEEIKKGLRIEFLGEEGVDAGGLRKEWFLLLVREVFDPNHGLFIYDEDSQYCYFNPYCFESSEQFFLVGVLLGLAIYNSTILDIDLPPFAFRKLLSTAPQTNAPPTANSRRSRFKFTLDDLAEYRPALARGLRALLEFDGNVEETFCYDFVAQVDRYGEVVNIPLCAGGEKRAVTNDNRGEFVELYVHYLLETAVARQFEPFKRGFFTVCGGNALSLFRPEEIELLVRGSDEPLDVQSLRAVATYDNWQSHRPEYLPVVQWFWEFFENAPPDAQRKVLSFITGSDRIPAMGATSLTIRLACMGDDCSRYPIARTCFNTLGLYRYANREKFRQLLWEAVVNSEGFGLK</sequence>
<accession>A0A1V6SXC4</accession>
<evidence type="ECO:0000256" key="4">
    <source>
        <dbReference type="ARBA" id="ARBA00022786"/>
    </source>
</evidence>
<feature type="compositionally biased region" description="Basic and acidic residues" evidence="6">
    <location>
        <begin position="587"/>
        <end position="613"/>
    </location>
</feature>
<evidence type="ECO:0000313" key="8">
    <source>
        <dbReference type="EMBL" id="OQE18233.1"/>
    </source>
</evidence>
<evidence type="ECO:0000256" key="5">
    <source>
        <dbReference type="PROSITE-ProRule" id="PRU00104"/>
    </source>
</evidence>
<evidence type="ECO:0000259" key="7">
    <source>
        <dbReference type="PROSITE" id="PS50237"/>
    </source>
</evidence>
<dbReference type="InterPro" id="IPR035983">
    <property type="entry name" value="Hect_E3_ubiquitin_ligase"/>
</dbReference>
<feature type="compositionally biased region" description="Low complexity" evidence="6">
    <location>
        <begin position="614"/>
        <end position="624"/>
    </location>
</feature>
<evidence type="ECO:0000256" key="6">
    <source>
        <dbReference type="SAM" id="MobiDB-lite"/>
    </source>
</evidence>
<evidence type="ECO:0000256" key="1">
    <source>
        <dbReference type="ARBA" id="ARBA00000885"/>
    </source>
</evidence>
<proteinExistence type="predicted"/>
<feature type="compositionally biased region" description="Basic and acidic residues" evidence="6">
    <location>
        <begin position="242"/>
        <end position="253"/>
    </location>
</feature>
<dbReference type="Gene3D" id="3.30.2410.10">
    <property type="entry name" value="Hect, E3 ligase catalytic domain"/>
    <property type="match status" value="1"/>
</dbReference>
<evidence type="ECO:0000313" key="9">
    <source>
        <dbReference type="Proteomes" id="UP000191285"/>
    </source>
</evidence>
<protein>
    <recommendedName>
        <fullName evidence="2">HECT-type E3 ubiquitin transferase</fullName>
        <ecNumber evidence="2">2.3.2.26</ecNumber>
    </recommendedName>
</protein>
<dbReference type="Gene3D" id="3.30.2160.10">
    <property type="entry name" value="Hect, E3 ligase catalytic domain"/>
    <property type="match status" value="1"/>
</dbReference>
<dbReference type="EC" id="2.3.2.26" evidence="2"/>
<feature type="region of interest" description="Disordered" evidence="6">
    <location>
        <begin position="1"/>
        <end position="141"/>
    </location>
</feature>
<dbReference type="Pfam" id="PF00632">
    <property type="entry name" value="HECT"/>
    <property type="match status" value="1"/>
</dbReference>
<dbReference type="InterPro" id="IPR044611">
    <property type="entry name" value="E3A/B/C-like"/>
</dbReference>
<comment type="caution">
    <text evidence="8">The sequence shown here is derived from an EMBL/GenBank/DDBJ whole genome shotgun (WGS) entry which is preliminary data.</text>
</comment>
<feature type="compositionally biased region" description="Polar residues" evidence="6">
    <location>
        <begin position="127"/>
        <end position="141"/>
    </location>
</feature>
<feature type="compositionally biased region" description="Basic and acidic residues" evidence="6">
    <location>
        <begin position="293"/>
        <end position="302"/>
    </location>
</feature>
<dbReference type="PANTHER" id="PTHR45700:SF8">
    <property type="entry name" value="HECT-TYPE E3 UBIQUITIN TRANSFERASE"/>
    <property type="match status" value="1"/>
</dbReference>